<dbReference type="STRING" id="199310.c3585"/>
<dbReference type="Pfam" id="PF00419">
    <property type="entry name" value="Fimbrial"/>
    <property type="match status" value="1"/>
</dbReference>
<evidence type="ECO:0000259" key="2">
    <source>
        <dbReference type="Pfam" id="PF00419"/>
    </source>
</evidence>
<feature type="signal peptide" evidence="1">
    <location>
        <begin position="1"/>
        <end position="30"/>
    </location>
</feature>
<dbReference type="Gene3D" id="2.60.40.1090">
    <property type="entry name" value="Fimbrial-type adhesion domain"/>
    <property type="match status" value="1"/>
</dbReference>
<dbReference type="PANTHER" id="PTHR33420">
    <property type="entry name" value="FIMBRIAL SUBUNIT ELFA-RELATED"/>
    <property type="match status" value="1"/>
</dbReference>
<dbReference type="PANTHER" id="PTHR33420:SF26">
    <property type="entry name" value="FIMBRIAL SUBUNIT"/>
    <property type="match status" value="1"/>
</dbReference>
<dbReference type="GO" id="GO:0009289">
    <property type="term" value="C:pilus"/>
    <property type="evidence" value="ECO:0007669"/>
    <property type="project" value="InterPro"/>
</dbReference>
<keyword evidence="5" id="KW-1185">Reference proteome</keyword>
<evidence type="ECO:0000256" key="1">
    <source>
        <dbReference type="SAM" id="SignalP"/>
    </source>
</evidence>
<dbReference type="InterPro" id="IPR036937">
    <property type="entry name" value="Adhesion_dom_fimbrial_sf"/>
</dbReference>
<dbReference type="InterPro" id="IPR008966">
    <property type="entry name" value="Adhesion_dom_sf"/>
</dbReference>
<gene>
    <name evidence="4" type="primary">papE_2</name>
    <name evidence="3" type="synonym">papE</name>
    <name evidence="3" type="ordered locus">c3585</name>
    <name evidence="4" type="ordered locus">c5181</name>
</gene>
<dbReference type="PRINTS" id="PR01555">
    <property type="entry name" value="FIMBRIALPAPE"/>
</dbReference>
<dbReference type="InterPro" id="IPR000259">
    <property type="entry name" value="Adhesion_dom_fimbrial"/>
</dbReference>
<name>A0A0H2VDG4_ECOL6</name>
<dbReference type="EMBL" id="AE014075">
    <property type="protein sequence ID" value="AAN82033.1"/>
    <property type="molecule type" value="Genomic_DNA"/>
</dbReference>
<evidence type="ECO:0000313" key="5">
    <source>
        <dbReference type="Proteomes" id="UP000001410"/>
    </source>
</evidence>
<dbReference type="AlphaFoldDB" id="A0A0H2VDG4"/>
<keyword evidence="1" id="KW-0732">Signal</keyword>
<evidence type="ECO:0000313" key="4">
    <source>
        <dbReference type="EMBL" id="AAN83603.1"/>
    </source>
</evidence>
<dbReference type="SMR" id="A0A0H2VDG4"/>
<dbReference type="eggNOG" id="ENOG5031KVK">
    <property type="taxonomic scope" value="Bacteria"/>
</dbReference>
<dbReference type="HOGENOM" id="CLU_1545286_0_0_6"/>
<proteinExistence type="predicted"/>
<dbReference type="GO" id="GO:0043709">
    <property type="term" value="P:cell adhesion involved in single-species biofilm formation"/>
    <property type="evidence" value="ECO:0007669"/>
    <property type="project" value="TreeGrafter"/>
</dbReference>
<dbReference type="EMBL" id="AE014075">
    <property type="protein sequence ID" value="AAN83603.1"/>
    <property type="molecule type" value="Genomic_DNA"/>
</dbReference>
<dbReference type="InterPro" id="IPR004086">
    <property type="entry name" value="P_pili_tip_fibrillum_PapE"/>
</dbReference>
<sequence length="179" mass="19321">MYRIFQMKKIRGLCLPVMLGAVLMSQHVHAADNLTFKGKLIIPACTVTKAEVDWGNVEIQTLSQNGNHEKEFTVNMQCPYHLGTMKVTITATNTYNNAILVQNTSNTSSDGVLVYLYNSNAGNIGTAITLGTPFTPGKITGNNADRTISLHAKLGYKGNMQSLKAGDFSATATLVASYS</sequence>
<protein>
    <submittedName>
        <fullName evidence="4">PapE protein</fullName>
    </submittedName>
</protein>
<dbReference type="InterPro" id="IPR050263">
    <property type="entry name" value="Bact_Fimbrial_Adh_Pro"/>
</dbReference>
<dbReference type="SUPFAM" id="SSF49401">
    <property type="entry name" value="Bacterial adhesins"/>
    <property type="match status" value="1"/>
</dbReference>
<dbReference type="Proteomes" id="UP000001410">
    <property type="component" value="Chromosome"/>
</dbReference>
<reference evidence="4 5" key="1">
    <citation type="journal article" date="2002" name="Proc. Natl. Acad. Sci. U.S.A.">
        <title>Extensive mosaic structure revealed by the complete genome sequence of uropathogenic Escherichia coli.</title>
        <authorList>
            <person name="Welch R.A."/>
            <person name="Burland V."/>
            <person name="Plunkett G.III."/>
            <person name="Redford P."/>
            <person name="Roesch P."/>
            <person name="Rasko D."/>
            <person name="Buckles E.L."/>
            <person name="Liou S.R."/>
            <person name="Boutin A."/>
            <person name="Hackett J."/>
            <person name="Stroud D."/>
            <person name="Mayhew G.F."/>
            <person name="Rose D.J."/>
            <person name="Zhou S."/>
            <person name="Schwartz D.C."/>
            <person name="Perna N.T."/>
            <person name="Mobley H.L."/>
            <person name="Donnenberg M.S."/>
            <person name="Blattner F.R."/>
        </authorList>
    </citation>
    <scope>NUCLEOTIDE SEQUENCE [LARGE SCALE GENOMIC DNA]</scope>
    <source>
        <strain evidence="4">CFT073</strain>
        <strain evidence="5">CFT073 / ATCC 700928 / UPEC</strain>
    </source>
</reference>
<dbReference type="KEGG" id="ecc:c3585"/>
<dbReference type="KEGG" id="ecc:c5181"/>
<evidence type="ECO:0000313" key="3">
    <source>
        <dbReference type="EMBL" id="AAN82033.1"/>
    </source>
</evidence>
<feature type="chain" id="PRO_5007407798" evidence="1">
    <location>
        <begin position="31"/>
        <end position="179"/>
    </location>
</feature>
<feature type="domain" description="Fimbrial-type adhesion" evidence="2">
    <location>
        <begin position="35"/>
        <end position="178"/>
    </location>
</feature>
<accession>A0A0H2VDG4</accession>
<organism evidence="4 5">
    <name type="scientific">Escherichia coli O6:H1 (strain CFT073 / ATCC 700928 / UPEC)</name>
    <dbReference type="NCBI Taxonomy" id="199310"/>
    <lineage>
        <taxon>Bacteria</taxon>
        <taxon>Pseudomonadati</taxon>
        <taxon>Pseudomonadota</taxon>
        <taxon>Gammaproteobacteria</taxon>
        <taxon>Enterobacterales</taxon>
        <taxon>Enterobacteriaceae</taxon>
        <taxon>Escherichia</taxon>
    </lineage>
</organism>